<reference evidence="6" key="1">
    <citation type="submission" date="2016-11" db="EMBL/GenBank/DDBJ databases">
        <authorList>
            <person name="Varghese N."/>
            <person name="Submissions S."/>
        </authorList>
    </citation>
    <scope>NUCLEOTIDE SEQUENCE [LARGE SCALE GENOMIC DNA]</scope>
    <source>
        <strain evidence="6">DSM 15285</strain>
    </source>
</reference>
<dbReference type="SUPFAM" id="SSF53335">
    <property type="entry name" value="S-adenosyl-L-methionine-dependent methyltransferases"/>
    <property type="match status" value="1"/>
</dbReference>
<dbReference type="InterPro" id="IPR000241">
    <property type="entry name" value="RlmKL-like_Mtase"/>
</dbReference>
<dbReference type="Proteomes" id="UP000242520">
    <property type="component" value="Unassembled WGS sequence"/>
</dbReference>
<dbReference type="GO" id="GO:0070043">
    <property type="term" value="F:rRNA (guanine-N7-)-methyltransferase activity"/>
    <property type="evidence" value="ECO:0007669"/>
    <property type="project" value="TreeGrafter"/>
</dbReference>
<evidence type="ECO:0000256" key="1">
    <source>
        <dbReference type="ARBA" id="ARBA00022603"/>
    </source>
</evidence>
<dbReference type="GO" id="GO:0008990">
    <property type="term" value="F:rRNA (guanine-N2-)-methyltransferase activity"/>
    <property type="evidence" value="ECO:0007669"/>
    <property type="project" value="TreeGrafter"/>
</dbReference>
<dbReference type="InterPro" id="IPR053943">
    <property type="entry name" value="RlmKL-like_Mtase_CS"/>
</dbReference>
<dbReference type="InterPro" id="IPR002052">
    <property type="entry name" value="DNA_methylase_N6_adenine_CS"/>
</dbReference>
<dbReference type="PROSITE" id="PS51165">
    <property type="entry name" value="THUMP"/>
    <property type="match status" value="1"/>
</dbReference>
<evidence type="ECO:0000313" key="5">
    <source>
        <dbReference type="EMBL" id="SHG96133.1"/>
    </source>
</evidence>
<dbReference type="PANTHER" id="PTHR47313">
    <property type="entry name" value="RIBOSOMAL RNA LARGE SUBUNIT METHYLTRANSFERASE K/L"/>
    <property type="match status" value="1"/>
</dbReference>
<dbReference type="Pfam" id="PF01170">
    <property type="entry name" value="UPF0020"/>
    <property type="match status" value="1"/>
</dbReference>
<dbReference type="OrthoDB" id="9809404at2"/>
<keyword evidence="3" id="KW-0694">RNA-binding</keyword>
<dbReference type="AlphaFoldDB" id="A0A1M5P4L1"/>
<dbReference type="InterPro" id="IPR054170">
    <property type="entry name" value="RlmL_1st"/>
</dbReference>
<dbReference type="InterPro" id="IPR004114">
    <property type="entry name" value="THUMP_dom"/>
</dbReference>
<dbReference type="PRINTS" id="PR00507">
    <property type="entry name" value="N12N6MTFRASE"/>
</dbReference>
<dbReference type="Gene3D" id="3.40.50.150">
    <property type="entry name" value="Vaccinia Virus protein VP39"/>
    <property type="match status" value="1"/>
</dbReference>
<dbReference type="PANTHER" id="PTHR47313:SF1">
    <property type="entry name" value="RIBOSOMAL RNA LARGE SUBUNIT METHYLTRANSFERASE K_L"/>
    <property type="match status" value="1"/>
</dbReference>
<dbReference type="PROSITE" id="PS00092">
    <property type="entry name" value="N6_MTASE"/>
    <property type="match status" value="1"/>
</dbReference>
<dbReference type="PROSITE" id="PS01261">
    <property type="entry name" value="UPF0020"/>
    <property type="match status" value="1"/>
</dbReference>
<name>A0A1M5P4L1_9FIRM</name>
<keyword evidence="2" id="KW-0808">Transferase</keyword>
<sequence>MEDITLIAPCFFGVERVLRREIENLGYEIERVEDGRVFFKADKYGICISNIWLRTAERVLLKIGEFEAKSFEELFENTKQLPWHKYIKEDAVFPVTKASSIRSKLYSTTDIQSIVKKAVVESLKEKYNVNWFSEDSKEKYPIHVFINKDKVTISIDTTGDALHKRGYREVSSKAPIRETLAAALVYLTPWKRGRPLIDPFCGSGTILIEAAMIGLNMAPGLNREFISENWSIIDKKFWWNARKQAFNLMKKDTDFKIYGYDIDDRVLEIAKENAKLADVDNYIHFEKRDMRNLNSEDTYGFIITNPPYGERLEDKEKVKKLYKAMGDVFKNLDTWSFYIITSYDKFEEVFGKKATKKRKLYNGMLRTDLYQYLGPKPPKE</sequence>
<accession>A0A1M5P4L1</accession>
<proteinExistence type="predicted"/>
<dbReference type="CDD" id="cd02440">
    <property type="entry name" value="AdoMet_MTases"/>
    <property type="match status" value="1"/>
</dbReference>
<keyword evidence="1 5" id="KW-0489">Methyltransferase</keyword>
<evidence type="ECO:0000259" key="4">
    <source>
        <dbReference type="PROSITE" id="PS51165"/>
    </source>
</evidence>
<protein>
    <submittedName>
        <fullName evidence="5">Putative N6-adenine-specific DNA methylase</fullName>
    </submittedName>
</protein>
<organism evidence="5 6">
    <name type="scientific">Tepidibacter thalassicus DSM 15285</name>
    <dbReference type="NCBI Taxonomy" id="1123350"/>
    <lineage>
        <taxon>Bacteria</taxon>
        <taxon>Bacillati</taxon>
        <taxon>Bacillota</taxon>
        <taxon>Clostridia</taxon>
        <taxon>Peptostreptococcales</taxon>
        <taxon>Peptostreptococcaceae</taxon>
        <taxon>Tepidibacter</taxon>
    </lineage>
</organism>
<dbReference type="GO" id="GO:0003723">
    <property type="term" value="F:RNA binding"/>
    <property type="evidence" value="ECO:0007669"/>
    <property type="project" value="UniProtKB-UniRule"/>
</dbReference>
<evidence type="ECO:0000313" key="6">
    <source>
        <dbReference type="Proteomes" id="UP000242520"/>
    </source>
</evidence>
<dbReference type="InterPro" id="IPR029063">
    <property type="entry name" value="SAM-dependent_MTases_sf"/>
</dbReference>
<dbReference type="RefSeq" id="WP_072723150.1">
    <property type="nucleotide sequence ID" value="NZ_FQXH01000005.1"/>
</dbReference>
<dbReference type="STRING" id="1123350.SAMN02744040_00359"/>
<gene>
    <name evidence="5" type="ORF">SAMN02744040_00359</name>
</gene>
<keyword evidence="6" id="KW-1185">Reference proteome</keyword>
<dbReference type="CDD" id="cd11715">
    <property type="entry name" value="THUMP_AdoMetMT"/>
    <property type="match status" value="1"/>
</dbReference>
<dbReference type="Gene3D" id="3.30.2130.30">
    <property type="match status" value="1"/>
</dbReference>
<dbReference type="EMBL" id="FQXH01000005">
    <property type="protein sequence ID" value="SHG96133.1"/>
    <property type="molecule type" value="Genomic_DNA"/>
</dbReference>
<dbReference type="SMART" id="SM00981">
    <property type="entry name" value="THUMP"/>
    <property type="match status" value="1"/>
</dbReference>
<dbReference type="Pfam" id="PF02926">
    <property type="entry name" value="THUMP"/>
    <property type="match status" value="1"/>
</dbReference>
<evidence type="ECO:0000256" key="3">
    <source>
        <dbReference type="PROSITE-ProRule" id="PRU00529"/>
    </source>
</evidence>
<dbReference type="Pfam" id="PF22020">
    <property type="entry name" value="RlmL_1st"/>
    <property type="match status" value="1"/>
</dbReference>
<feature type="domain" description="THUMP" evidence="4">
    <location>
        <begin position="45"/>
        <end position="157"/>
    </location>
</feature>
<evidence type="ECO:0000256" key="2">
    <source>
        <dbReference type="ARBA" id="ARBA00022679"/>
    </source>
</evidence>